<dbReference type="CDD" id="cd04301">
    <property type="entry name" value="NAT_SF"/>
    <property type="match status" value="1"/>
</dbReference>
<organism evidence="4 5">
    <name type="scientific">Asanoa iriomotensis</name>
    <dbReference type="NCBI Taxonomy" id="234613"/>
    <lineage>
        <taxon>Bacteria</taxon>
        <taxon>Bacillati</taxon>
        <taxon>Actinomycetota</taxon>
        <taxon>Actinomycetes</taxon>
        <taxon>Micromonosporales</taxon>
        <taxon>Micromonosporaceae</taxon>
        <taxon>Asanoa</taxon>
    </lineage>
</organism>
<evidence type="ECO:0000313" key="5">
    <source>
        <dbReference type="Proteomes" id="UP000624325"/>
    </source>
</evidence>
<feature type="domain" description="N-acetyltransferase" evidence="3">
    <location>
        <begin position="3"/>
        <end position="170"/>
    </location>
</feature>
<dbReference type="EMBL" id="BONC01000002">
    <property type="protein sequence ID" value="GIF54519.1"/>
    <property type="molecule type" value="Genomic_DNA"/>
</dbReference>
<accession>A0ABQ4BVH0</accession>
<dbReference type="RefSeq" id="WP_203700214.1">
    <property type="nucleotide sequence ID" value="NZ_BAAALU010000011.1"/>
</dbReference>
<evidence type="ECO:0000256" key="1">
    <source>
        <dbReference type="ARBA" id="ARBA00022679"/>
    </source>
</evidence>
<dbReference type="InterPro" id="IPR000182">
    <property type="entry name" value="GNAT_dom"/>
</dbReference>
<evidence type="ECO:0000256" key="2">
    <source>
        <dbReference type="ARBA" id="ARBA00023315"/>
    </source>
</evidence>
<evidence type="ECO:0000313" key="4">
    <source>
        <dbReference type="EMBL" id="GIF54519.1"/>
    </source>
</evidence>
<keyword evidence="5" id="KW-1185">Reference proteome</keyword>
<dbReference type="Pfam" id="PF00583">
    <property type="entry name" value="Acetyltransf_1"/>
    <property type="match status" value="1"/>
</dbReference>
<dbReference type="PANTHER" id="PTHR43877:SF2">
    <property type="entry name" value="AMINOALKYLPHOSPHONATE N-ACETYLTRANSFERASE-RELATED"/>
    <property type="match status" value="1"/>
</dbReference>
<keyword evidence="2" id="KW-0012">Acyltransferase</keyword>
<dbReference type="Proteomes" id="UP000624325">
    <property type="component" value="Unassembled WGS sequence"/>
</dbReference>
<protein>
    <submittedName>
        <fullName evidence="4">N-acetyltransferase</fullName>
    </submittedName>
</protein>
<keyword evidence="1" id="KW-0808">Transferase</keyword>
<name>A0ABQ4BVH0_9ACTN</name>
<dbReference type="InterPro" id="IPR050832">
    <property type="entry name" value="Bact_Acetyltransf"/>
</dbReference>
<dbReference type="PROSITE" id="PS51186">
    <property type="entry name" value="GNAT"/>
    <property type="match status" value="1"/>
</dbReference>
<sequence>MTFSLRLAQAVDIDDIGALHYDSRIAAYRDFVPIAGLQALSPESLAAWWRERFTYESETHRLTVAVDDGRTVGFSYVGPEEEHTAGVGQLYAIHLDPATQGRGFGRALMADALDTMRDNRWGSAVLWVLDGNAHARRFYERGGWRPDGREREELMGAAPTRQLRYALNWLGESARP</sequence>
<dbReference type="Gene3D" id="3.40.630.30">
    <property type="match status" value="1"/>
</dbReference>
<comment type="caution">
    <text evidence="4">The sequence shown here is derived from an EMBL/GenBank/DDBJ whole genome shotgun (WGS) entry which is preliminary data.</text>
</comment>
<evidence type="ECO:0000259" key="3">
    <source>
        <dbReference type="PROSITE" id="PS51186"/>
    </source>
</evidence>
<gene>
    <name evidence="4" type="ORF">Air01nite_06140</name>
</gene>
<dbReference type="InterPro" id="IPR016181">
    <property type="entry name" value="Acyl_CoA_acyltransferase"/>
</dbReference>
<proteinExistence type="predicted"/>
<dbReference type="SUPFAM" id="SSF55729">
    <property type="entry name" value="Acyl-CoA N-acyltransferases (Nat)"/>
    <property type="match status" value="1"/>
</dbReference>
<dbReference type="PANTHER" id="PTHR43877">
    <property type="entry name" value="AMINOALKYLPHOSPHONATE N-ACETYLTRANSFERASE-RELATED-RELATED"/>
    <property type="match status" value="1"/>
</dbReference>
<reference evidence="4 5" key="1">
    <citation type="submission" date="2021-01" db="EMBL/GenBank/DDBJ databases">
        <title>Whole genome shotgun sequence of Asanoa iriomotensis NBRC 100142.</title>
        <authorList>
            <person name="Komaki H."/>
            <person name="Tamura T."/>
        </authorList>
    </citation>
    <scope>NUCLEOTIDE SEQUENCE [LARGE SCALE GENOMIC DNA]</scope>
    <source>
        <strain evidence="4 5">NBRC 100142</strain>
    </source>
</reference>